<dbReference type="CDD" id="cd00118">
    <property type="entry name" value="LysM"/>
    <property type="match status" value="2"/>
</dbReference>
<feature type="chain" id="PRO_5047343993" evidence="2">
    <location>
        <begin position="22"/>
        <end position="331"/>
    </location>
</feature>
<accession>A0ABW2ZE29</accession>
<feature type="compositionally biased region" description="Low complexity" evidence="1">
    <location>
        <begin position="137"/>
        <end position="149"/>
    </location>
</feature>
<feature type="domain" description="LysM" evidence="3">
    <location>
        <begin position="149"/>
        <end position="192"/>
    </location>
</feature>
<evidence type="ECO:0000256" key="1">
    <source>
        <dbReference type="SAM" id="MobiDB-lite"/>
    </source>
</evidence>
<dbReference type="InterPro" id="IPR036779">
    <property type="entry name" value="LysM_dom_sf"/>
</dbReference>
<protein>
    <submittedName>
        <fullName evidence="4">LysM peptidoglycan-binding domain-containing protein</fullName>
    </submittedName>
</protein>
<dbReference type="Proteomes" id="UP001597073">
    <property type="component" value="Unassembled WGS sequence"/>
</dbReference>
<sequence>MKLKILLLSTVLLGLSSTLFASALPDSVGVENLNGKKVILHKLDPKDNYYSIGRKYGVSPKIIQTFNNNAKMQIGQIIKVPTERSIVANDKPAAVAATQTKPVVQQAPVANKSAEQAPAKTPVVTQQQQVQKDEQKAPQTPAATTPNTQEYKVSAHETLYAIAKRFNTTVDALIALNKLKSASLTAGQVLIVPNGTPAPQAQPVVAAAPADTVKRDSTYVASPIDSASRKPGSNKYGLFEKNEKGVATWIDDASLDPNKKLVLHRTAPIGTVMRITNPMNNRTTFAKVVGRFTDSQSTKDAVVVMTKNVAEALGALDKRFHVNISYGTPNE</sequence>
<organism evidence="4 5">
    <name type="scientific">Mucilaginibacter lutimaris</name>
    <dbReference type="NCBI Taxonomy" id="931629"/>
    <lineage>
        <taxon>Bacteria</taxon>
        <taxon>Pseudomonadati</taxon>
        <taxon>Bacteroidota</taxon>
        <taxon>Sphingobacteriia</taxon>
        <taxon>Sphingobacteriales</taxon>
        <taxon>Sphingobacteriaceae</taxon>
        <taxon>Mucilaginibacter</taxon>
    </lineage>
</organism>
<dbReference type="Pfam" id="PF01476">
    <property type="entry name" value="LysM"/>
    <property type="match status" value="2"/>
</dbReference>
<dbReference type="Gene3D" id="3.10.350.10">
    <property type="entry name" value="LysM domain"/>
    <property type="match status" value="2"/>
</dbReference>
<feature type="compositionally biased region" description="Low complexity" evidence="1">
    <location>
        <begin position="118"/>
        <end position="130"/>
    </location>
</feature>
<dbReference type="SMART" id="SM00257">
    <property type="entry name" value="LysM"/>
    <property type="match status" value="2"/>
</dbReference>
<name>A0ABW2ZE29_9SPHI</name>
<evidence type="ECO:0000256" key="2">
    <source>
        <dbReference type="SAM" id="SignalP"/>
    </source>
</evidence>
<dbReference type="InterPro" id="IPR036908">
    <property type="entry name" value="RlpA-like_sf"/>
</dbReference>
<keyword evidence="5" id="KW-1185">Reference proteome</keyword>
<dbReference type="SUPFAM" id="SSF54106">
    <property type="entry name" value="LysM domain"/>
    <property type="match status" value="1"/>
</dbReference>
<evidence type="ECO:0000313" key="4">
    <source>
        <dbReference type="EMBL" id="MFD0764447.1"/>
    </source>
</evidence>
<dbReference type="PROSITE" id="PS51782">
    <property type="entry name" value="LYSM"/>
    <property type="match status" value="1"/>
</dbReference>
<dbReference type="Gene3D" id="2.40.40.10">
    <property type="entry name" value="RlpA-like domain"/>
    <property type="match status" value="1"/>
</dbReference>
<feature type="signal peptide" evidence="2">
    <location>
        <begin position="1"/>
        <end position="21"/>
    </location>
</feature>
<evidence type="ECO:0000259" key="3">
    <source>
        <dbReference type="PROSITE" id="PS51782"/>
    </source>
</evidence>
<dbReference type="PANTHER" id="PTHR33734:SF22">
    <property type="entry name" value="MEMBRANE-BOUND LYTIC MUREIN TRANSGLYCOSYLASE D"/>
    <property type="match status" value="1"/>
</dbReference>
<evidence type="ECO:0000313" key="5">
    <source>
        <dbReference type="Proteomes" id="UP001597073"/>
    </source>
</evidence>
<comment type="caution">
    <text evidence="4">The sequence shown here is derived from an EMBL/GenBank/DDBJ whole genome shotgun (WGS) entry which is preliminary data.</text>
</comment>
<gene>
    <name evidence="4" type="ORF">ACFQZI_06260</name>
</gene>
<dbReference type="PANTHER" id="PTHR33734">
    <property type="entry name" value="LYSM DOMAIN-CONTAINING GPI-ANCHORED PROTEIN 2"/>
    <property type="match status" value="1"/>
</dbReference>
<dbReference type="InterPro" id="IPR018392">
    <property type="entry name" value="LysM"/>
</dbReference>
<feature type="region of interest" description="Disordered" evidence="1">
    <location>
        <begin position="106"/>
        <end position="150"/>
    </location>
</feature>
<reference evidence="5" key="1">
    <citation type="journal article" date="2019" name="Int. J. Syst. Evol. Microbiol.">
        <title>The Global Catalogue of Microorganisms (GCM) 10K type strain sequencing project: providing services to taxonomists for standard genome sequencing and annotation.</title>
        <authorList>
            <consortium name="The Broad Institute Genomics Platform"/>
            <consortium name="The Broad Institute Genome Sequencing Center for Infectious Disease"/>
            <person name="Wu L."/>
            <person name="Ma J."/>
        </authorList>
    </citation>
    <scope>NUCLEOTIDE SEQUENCE [LARGE SCALE GENOMIC DNA]</scope>
    <source>
        <strain evidence="5">CCUG 60742</strain>
    </source>
</reference>
<dbReference type="RefSeq" id="WP_377139879.1">
    <property type="nucleotide sequence ID" value="NZ_JBHTIA010000003.1"/>
</dbReference>
<keyword evidence="2" id="KW-0732">Signal</keyword>
<proteinExistence type="predicted"/>
<dbReference type="EMBL" id="JBHTIA010000003">
    <property type="protein sequence ID" value="MFD0764447.1"/>
    <property type="molecule type" value="Genomic_DNA"/>
</dbReference>